<sequence>MDTPKSSSLKRKRYEPPEEELSVRIGGKLHHEIKEVHKASKRAKVFETQKVVKRLKDLRKKDAEDKSIGQFEEELTTLKDVDHDAIGNSAFRTKVLKDHTLRDNEDLKNSMSKELGTAVLAPAEPGTTLAKIRSRLLSSKILALQVTASINALKILLNPALKQRDNAADSAKAHTTSKSDETSERPSKIRKGSATFDDPQAKTKDKGSAKADISVSHNADEHSDEETDEEVDDAGWESGSISGDGGGLDNEDDGWESGSIAGTGSYDESDEEGDSASESDSEGEELRVETTKSKPKAPAPDAKGKASSGTMESTFLPSLSVGFVRGSDESDFSEGEDGKVADMPKKNRRGQRARRAIWEKKFGRNANHKKKEAAEAAAAAQTQSRRNSGHTSVNGGKPGAKSFSKQGSVGMSKDPRSKTVPQQHQPADSGWAGRSKGTPAATVTSFSKPPVRKGAEQSDKPLHPSWEAKRKLKEKESVGIVPSQGKKIKF</sequence>
<dbReference type="PANTHER" id="PTHR23325">
    <property type="entry name" value="SERUM RESPONSE FACTOR-BINDING"/>
    <property type="match status" value="1"/>
</dbReference>
<dbReference type="InterPro" id="IPR015158">
    <property type="entry name" value="Bud22_dom"/>
</dbReference>
<comment type="caution">
    <text evidence="4">The sequence shown here is derived from an EMBL/GenBank/DDBJ whole genome shotgun (WGS) entry which is preliminary data.</text>
</comment>
<accession>A0A8H4QV79</accession>
<feature type="compositionally biased region" description="Basic and acidic residues" evidence="2">
    <location>
        <begin position="199"/>
        <end position="209"/>
    </location>
</feature>
<protein>
    <recommendedName>
        <fullName evidence="3">Bud22 domain-containing protein</fullName>
    </recommendedName>
</protein>
<dbReference type="GO" id="GO:0030490">
    <property type="term" value="P:maturation of SSU-rRNA"/>
    <property type="evidence" value="ECO:0007669"/>
    <property type="project" value="TreeGrafter"/>
</dbReference>
<name>A0A8H4QV79_9AGAR</name>
<dbReference type="Pfam" id="PF09073">
    <property type="entry name" value="BUD22"/>
    <property type="match status" value="1"/>
</dbReference>
<dbReference type="InterPro" id="IPR037393">
    <property type="entry name" value="Bud22/SRFB1"/>
</dbReference>
<feature type="domain" description="Bud22" evidence="3">
    <location>
        <begin position="29"/>
        <end position="490"/>
    </location>
</feature>
<feature type="compositionally biased region" description="Low complexity" evidence="2">
    <location>
        <begin position="299"/>
        <end position="308"/>
    </location>
</feature>
<dbReference type="AlphaFoldDB" id="A0A8H4QV79"/>
<feature type="region of interest" description="Disordered" evidence="2">
    <location>
        <begin position="167"/>
        <end position="490"/>
    </location>
</feature>
<feature type="compositionally biased region" description="Acidic residues" evidence="2">
    <location>
        <begin position="267"/>
        <end position="283"/>
    </location>
</feature>
<evidence type="ECO:0000259" key="3">
    <source>
        <dbReference type="Pfam" id="PF09073"/>
    </source>
</evidence>
<keyword evidence="1" id="KW-0175">Coiled coil</keyword>
<reference evidence="4 5" key="1">
    <citation type="submission" date="2019-12" db="EMBL/GenBank/DDBJ databases">
        <authorList>
            <person name="Floudas D."/>
            <person name="Bentzer J."/>
            <person name="Ahren D."/>
            <person name="Johansson T."/>
            <person name="Persson P."/>
            <person name="Tunlid A."/>
        </authorList>
    </citation>
    <scope>NUCLEOTIDE SEQUENCE [LARGE SCALE GENOMIC DNA]</scope>
    <source>
        <strain evidence="4 5">CBS 102.39</strain>
    </source>
</reference>
<evidence type="ECO:0000313" key="5">
    <source>
        <dbReference type="Proteomes" id="UP000521872"/>
    </source>
</evidence>
<feature type="compositionally biased region" description="Polar residues" evidence="2">
    <location>
        <begin position="381"/>
        <end position="394"/>
    </location>
</feature>
<dbReference type="Proteomes" id="UP000521872">
    <property type="component" value="Unassembled WGS sequence"/>
</dbReference>
<evidence type="ECO:0000256" key="1">
    <source>
        <dbReference type="ARBA" id="ARBA00023054"/>
    </source>
</evidence>
<evidence type="ECO:0000313" key="4">
    <source>
        <dbReference type="EMBL" id="KAF4617275.1"/>
    </source>
</evidence>
<dbReference type="EMBL" id="JAACJL010000030">
    <property type="protein sequence ID" value="KAF4617275.1"/>
    <property type="molecule type" value="Genomic_DNA"/>
</dbReference>
<feature type="compositionally biased region" description="Basic and acidic residues" evidence="2">
    <location>
        <begin position="453"/>
        <end position="477"/>
    </location>
</feature>
<feature type="compositionally biased region" description="Basic residues" evidence="2">
    <location>
        <begin position="346"/>
        <end position="355"/>
    </location>
</feature>
<feature type="compositionally biased region" description="Basic and acidic residues" evidence="2">
    <location>
        <begin position="177"/>
        <end position="187"/>
    </location>
</feature>
<gene>
    <name evidence="4" type="ORF">D9613_005868</name>
</gene>
<feature type="region of interest" description="Disordered" evidence="2">
    <location>
        <begin position="1"/>
        <end position="20"/>
    </location>
</feature>
<feature type="compositionally biased region" description="Basic and acidic residues" evidence="2">
    <location>
        <begin position="336"/>
        <end position="345"/>
    </location>
</feature>
<dbReference type="PANTHER" id="PTHR23325:SF1">
    <property type="entry name" value="SERUM RESPONSE FACTOR-BINDING PROTEIN 1"/>
    <property type="match status" value="1"/>
</dbReference>
<proteinExistence type="predicted"/>
<keyword evidence="5" id="KW-1185">Reference proteome</keyword>
<dbReference type="GO" id="GO:0030686">
    <property type="term" value="C:90S preribosome"/>
    <property type="evidence" value="ECO:0007669"/>
    <property type="project" value="TreeGrafter"/>
</dbReference>
<feature type="compositionally biased region" description="Acidic residues" evidence="2">
    <location>
        <begin position="222"/>
        <end position="235"/>
    </location>
</feature>
<organism evidence="4 5">
    <name type="scientific">Agrocybe pediades</name>
    <dbReference type="NCBI Taxonomy" id="84607"/>
    <lineage>
        <taxon>Eukaryota</taxon>
        <taxon>Fungi</taxon>
        <taxon>Dikarya</taxon>
        <taxon>Basidiomycota</taxon>
        <taxon>Agaricomycotina</taxon>
        <taxon>Agaricomycetes</taxon>
        <taxon>Agaricomycetidae</taxon>
        <taxon>Agaricales</taxon>
        <taxon>Agaricineae</taxon>
        <taxon>Strophariaceae</taxon>
        <taxon>Agrocybe</taxon>
    </lineage>
</organism>
<evidence type="ECO:0000256" key="2">
    <source>
        <dbReference type="SAM" id="MobiDB-lite"/>
    </source>
</evidence>
<dbReference type="GO" id="GO:0005634">
    <property type="term" value="C:nucleus"/>
    <property type="evidence" value="ECO:0007669"/>
    <property type="project" value="TreeGrafter"/>
</dbReference>